<name>A0A4Q1C6J1_9BACT</name>
<evidence type="ECO:0000256" key="1">
    <source>
        <dbReference type="SAM" id="Phobius"/>
    </source>
</evidence>
<feature type="transmembrane region" description="Helical" evidence="1">
    <location>
        <begin position="6"/>
        <end position="24"/>
    </location>
</feature>
<evidence type="ECO:0000313" key="2">
    <source>
        <dbReference type="EMBL" id="RXK54408.1"/>
    </source>
</evidence>
<keyword evidence="1" id="KW-0472">Membrane</keyword>
<gene>
    <name evidence="2" type="ORF">ESB00_00475</name>
</gene>
<evidence type="ECO:0000313" key="3">
    <source>
        <dbReference type="Proteomes" id="UP000290218"/>
    </source>
</evidence>
<organism evidence="2 3">
    <name type="scientific">Oleiharenicola lentus</name>
    <dbReference type="NCBI Taxonomy" id="2508720"/>
    <lineage>
        <taxon>Bacteria</taxon>
        <taxon>Pseudomonadati</taxon>
        <taxon>Verrucomicrobiota</taxon>
        <taxon>Opitutia</taxon>
        <taxon>Opitutales</taxon>
        <taxon>Opitutaceae</taxon>
        <taxon>Oleiharenicola</taxon>
    </lineage>
</organism>
<keyword evidence="1" id="KW-1133">Transmembrane helix</keyword>
<reference evidence="2 3" key="1">
    <citation type="submission" date="2019-01" db="EMBL/GenBank/DDBJ databases">
        <title>Lacunisphaera sp. strain TWA-58.</title>
        <authorList>
            <person name="Chen W.-M."/>
        </authorList>
    </citation>
    <scope>NUCLEOTIDE SEQUENCE [LARGE SCALE GENOMIC DNA]</scope>
    <source>
        <strain evidence="2 3">TWA-58</strain>
    </source>
</reference>
<accession>A0A4Q1C6J1</accession>
<keyword evidence="1" id="KW-0812">Transmembrane</keyword>
<sequence>MNLPRVFVMILGLIVGTAALSVYFDRAKVGASLTTKAQFEQLRPGDRIVYVCRECDASRTVLLGSVAEALEYSREGATLSCPGCKDEMRVVLKQIPGNPDSPVEVHYVNKKGHECLTIAKALPET</sequence>
<protein>
    <submittedName>
        <fullName evidence="2">Uncharacterized protein</fullName>
    </submittedName>
</protein>
<dbReference type="RefSeq" id="WP_129045773.1">
    <property type="nucleotide sequence ID" value="NZ_SDHX01000001.1"/>
</dbReference>
<dbReference type="AlphaFoldDB" id="A0A4Q1C6J1"/>
<dbReference type="EMBL" id="SDHX01000001">
    <property type="protein sequence ID" value="RXK54408.1"/>
    <property type="molecule type" value="Genomic_DNA"/>
</dbReference>
<comment type="caution">
    <text evidence="2">The sequence shown here is derived from an EMBL/GenBank/DDBJ whole genome shotgun (WGS) entry which is preliminary data.</text>
</comment>
<proteinExistence type="predicted"/>
<dbReference type="Proteomes" id="UP000290218">
    <property type="component" value="Unassembled WGS sequence"/>
</dbReference>
<keyword evidence="3" id="KW-1185">Reference proteome</keyword>